<evidence type="ECO:0000313" key="5">
    <source>
        <dbReference type="Proteomes" id="UP001158576"/>
    </source>
</evidence>
<evidence type="ECO:0000313" key="4">
    <source>
        <dbReference type="EMBL" id="CAG5104147.1"/>
    </source>
</evidence>
<dbReference type="Gene3D" id="3.60.21.10">
    <property type="match status" value="1"/>
</dbReference>
<dbReference type="Pfam" id="PF00149">
    <property type="entry name" value="Metallophos"/>
    <property type="match status" value="1"/>
</dbReference>
<dbReference type="InterPro" id="IPR004843">
    <property type="entry name" value="Calcineurin-like_PHP"/>
</dbReference>
<evidence type="ECO:0000256" key="2">
    <source>
        <dbReference type="ARBA" id="ARBA00022801"/>
    </source>
</evidence>
<evidence type="ECO:0000256" key="1">
    <source>
        <dbReference type="ARBA" id="ARBA00022729"/>
    </source>
</evidence>
<protein>
    <submittedName>
        <fullName evidence="4">Oidioi.mRNA.OKI2018_I69.chr1.g1115.t1.cds</fullName>
    </submittedName>
</protein>
<dbReference type="EMBL" id="OU015566">
    <property type="protein sequence ID" value="CAG5104147.1"/>
    <property type="molecule type" value="Genomic_DNA"/>
</dbReference>
<evidence type="ECO:0000259" key="3">
    <source>
        <dbReference type="Pfam" id="PF00149"/>
    </source>
</evidence>
<dbReference type="InterPro" id="IPR029052">
    <property type="entry name" value="Metallo-depent_PP-like"/>
</dbReference>
<dbReference type="PANTHER" id="PTHR10161:SF14">
    <property type="entry name" value="TARTRATE-RESISTANT ACID PHOSPHATASE TYPE 5"/>
    <property type="match status" value="1"/>
</dbReference>
<dbReference type="Proteomes" id="UP001158576">
    <property type="component" value="Chromosome 1"/>
</dbReference>
<name>A0ABN7SQJ0_OIKDI</name>
<proteinExistence type="predicted"/>
<sequence length="344" mass="39570">MMKYARSFQPEYVLSIGDHFYFNGVVDEHDLRWKKTFEEVYDSEELMVPWYPAMGNHDWNVLPPQVGDDDLPRRGNGWAQIKYGQDELGTKRWTHPDPFFTTEYTTEDGVVVKTIMIDTPMFSGVYTGGRPKPNTDSDGNKCNVYDLDPKCVNNIAPVDPKIAAWAWEWIEKELENSNNADYLFVAGHYQVVDTEGIYDYEIFRKLEPLMEQFNVTAYFQGHRHTMEHAQRSPKLQPENETITNNVHYFTFGAGALLDTGAEMAYVLTGEIRPEVACHPRNEPNDFDNGSAICHKYWFTKKYAGGFGAVNITKDRALVSMISSEVDNLTDAYKVEYSFDIKPRK</sequence>
<dbReference type="SUPFAM" id="SSF56300">
    <property type="entry name" value="Metallo-dependent phosphatases"/>
    <property type="match status" value="1"/>
</dbReference>
<dbReference type="PANTHER" id="PTHR10161">
    <property type="entry name" value="TARTRATE-RESISTANT ACID PHOSPHATASE TYPE 5"/>
    <property type="match status" value="1"/>
</dbReference>
<dbReference type="InterPro" id="IPR051558">
    <property type="entry name" value="Metallophosphoesterase_PAP"/>
</dbReference>
<gene>
    <name evidence="4" type="ORF">OKIOD_LOCUS9880</name>
</gene>
<keyword evidence="1" id="KW-0732">Signal</keyword>
<organism evidence="4 5">
    <name type="scientific">Oikopleura dioica</name>
    <name type="common">Tunicate</name>
    <dbReference type="NCBI Taxonomy" id="34765"/>
    <lineage>
        <taxon>Eukaryota</taxon>
        <taxon>Metazoa</taxon>
        <taxon>Chordata</taxon>
        <taxon>Tunicata</taxon>
        <taxon>Appendicularia</taxon>
        <taxon>Copelata</taxon>
        <taxon>Oikopleuridae</taxon>
        <taxon>Oikopleura</taxon>
    </lineage>
</organism>
<keyword evidence="5" id="KW-1185">Reference proteome</keyword>
<feature type="domain" description="Calcineurin-like phosphoesterase" evidence="3">
    <location>
        <begin position="4"/>
        <end position="225"/>
    </location>
</feature>
<keyword evidence="2" id="KW-0378">Hydrolase</keyword>
<reference evidence="4 5" key="1">
    <citation type="submission" date="2021-04" db="EMBL/GenBank/DDBJ databases">
        <authorList>
            <person name="Bliznina A."/>
        </authorList>
    </citation>
    <scope>NUCLEOTIDE SEQUENCE [LARGE SCALE GENOMIC DNA]</scope>
</reference>
<accession>A0ABN7SQJ0</accession>